<evidence type="ECO:0000313" key="1">
    <source>
        <dbReference type="EMBL" id="PKU43127.1"/>
    </source>
</evidence>
<accession>A0A2I0UAP9</accession>
<organism evidence="1 2">
    <name type="scientific">Limosa lapponica baueri</name>
    <dbReference type="NCBI Taxonomy" id="1758121"/>
    <lineage>
        <taxon>Eukaryota</taxon>
        <taxon>Metazoa</taxon>
        <taxon>Chordata</taxon>
        <taxon>Craniata</taxon>
        <taxon>Vertebrata</taxon>
        <taxon>Euteleostomi</taxon>
        <taxon>Archelosauria</taxon>
        <taxon>Archosauria</taxon>
        <taxon>Dinosauria</taxon>
        <taxon>Saurischia</taxon>
        <taxon>Theropoda</taxon>
        <taxon>Coelurosauria</taxon>
        <taxon>Aves</taxon>
        <taxon>Neognathae</taxon>
        <taxon>Neoaves</taxon>
        <taxon>Charadriiformes</taxon>
        <taxon>Scolopacidae</taxon>
        <taxon>Limosa</taxon>
    </lineage>
</organism>
<sequence>MEEAILRSWSAGTFSVIDTKDKAEKRAMARNQKEIFGNNVGKRFERGQLGSEQIDGERLLDQQCTERKLARQSNPGYTDKVLVAEKSARLVQSSSQEKMCKMVLTKDKQSLR</sequence>
<dbReference type="AlphaFoldDB" id="A0A2I0UAP9"/>
<dbReference type="Proteomes" id="UP000233556">
    <property type="component" value="Unassembled WGS sequence"/>
</dbReference>
<name>A0A2I0UAP9_LIMLA</name>
<proteinExistence type="predicted"/>
<dbReference type="EMBL" id="KZ505929">
    <property type="protein sequence ID" value="PKU43127.1"/>
    <property type="molecule type" value="Genomic_DNA"/>
</dbReference>
<evidence type="ECO:0000313" key="2">
    <source>
        <dbReference type="Proteomes" id="UP000233556"/>
    </source>
</evidence>
<reference evidence="2" key="1">
    <citation type="submission" date="2017-11" db="EMBL/GenBank/DDBJ databases">
        <authorList>
            <person name="Lima N.C."/>
            <person name="Parody-Merino A.M."/>
            <person name="Battley P.F."/>
            <person name="Fidler A.E."/>
            <person name="Prosdocimi F."/>
        </authorList>
    </citation>
    <scope>NUCLEOTIDE SEQUENCE [LARGE SCALE GENOMIC DNA]</scope>
</reference>
<keyword evidence="2" id="KW-1185">Reference proteome</keyword>
<gene>
    <name evidence="1" type="ORF">llap_6570</name>
</gene>
<protein>
    <submittedName>
        <fullName evidence="1">Uncharacterized protein</fullName>
    </submittedName>
</protein>
<reference evidence="2" key="2">
    <citation type="submission" date="2017-12" db="EMBL/GenBank/DDBJ databases">
        <title>Genome sequence of the Bar-tailed Godwit (Limosa lapponica baueri).</title>
        <authorList>
            <person name="Lima N.C.B."/>
            <person name="Parody-Merino A.M."/>
            <person name="Battley P.F."/>
            <person name="Fidler A.E."/>
            <person name="Prosdocimi F."/>
        </authorList>
    </citation>
    <scope>NUCLEOTIDE SEQUENCE [LARGE SCALE GENOMIC DNA]</scope>
</reference>